<dbReference type="AlphaFoldDB" id="A0A7S2JT78"/>
<organism evidence="2">
    <name type="scientific">Leptocylindrus danicus</name>
    <dbReference type="NCBI Taxonomy" id="163516"/>
    <lineage>
        <taxon>Eukaryota</taxon>
        <taxon>Sar</taxon>
        <taxon>Stramenopiles</taxon>
        <taxon>Ochrophyta</taxon>
        <taxon>Bacillariophyta</taxon>
        <taxon>Coscinodiscophyceae</taxon>
        <taxon>Chaetocerotophycidae</taxon>
        <taxon>Leptocylindrales</taxon>
        <taxon>Leptocylindraceae</taxon>
        <taxon>Leptocylindrus</taxon>
    </lineage>
</organism>
<protein>
    <recommendedName>
        <fullName evidence="3">Peptidase M16 N-terminal domain-containing protein</fullName>
    </recommendedName>
</protein>
<evidence type="ECO:0008006" key="3">
    <source>
        <dbReference type="Google" id="ProtNLM"/>
    </source>
</evidence>
<gene>
    <name evidence="2" type="ORF">LDAN0321_LOCUS712</name>
</gene>
<dbReference type="Gene3D" id="3.30.830.10">
    <property type="entry name" value="Metalloenzyme, LuxS/M16 peptidase-like"/>
    <property type="match status" value="1"/>
</dbReference>
<dbReference type="InterPro" id="IPR011249">
    <property type="entry name" value="Metalloenz_LuxS/M16"/>
</dbReference>
<evidence type="ECO:0000313" key="2">
    <source>
        <dbReference type="EMBL" id="CAD9556045.1"/>
    </source>
</evidence>
<comment type="similarity">
    <text evidence="1">Belongs to the peptidase M16 family.</text>
</comment>
<dbReference type="GO" id="GO:0005739">
    <property type="term" value="C:mitochondrion"/>
    <property type="evidence" value="ECO:0007669"/>
    <property type="project" value="TreeGrafter"/>
</dbReference>
<evidence type="ECO:0000256" key="1">
    <source>
        <dbReference type="ARBA" id="ARBA00007261"/>
    </source>
</evidence>
<name>A0A7S2JT78_9STRA</name>
<reference evidence="2" key="1">
    <citation type="submission" date="2021-01" db="EMBL/GenBank/DDBJ databases">
        <authorList>
            <person name="Corre E."/>
            <person name="Pelletier E."/>
            <person name="Niang G."/>
            <person name="Scheremetjew M."/>
            <person name="Finn R."/>
            <person name="Kale V."/>
            <person name="Holt S."/>
            <person name="Cochrane G."/>
            <person name="Meng A."/>
            <person name="Brown T."/>
            <person name="Cohen L."/>
        </authorList>
    </citation>
    <scope>NUCLEOTIDE SEQUENCE</scope>
    <source>
        <strain evidence="2">B650</strain>
    </source>
</reference>
<sequence>MATAALTATAKHAARNSLSRAAATAVGRRNIMMAMAADDEDIPGLPDPMTLASMSTLKSSGNISSSKVGGLNIVTDDGSSSSSVLFTLKNAGGSAAELSGEAGAAAVNAYLTYKSSSTASTLKTLRDMNNSGAQPYPMLPSKASRTSAQFGYTCAPEHTADLVANLAMDCAYTKWDVQDAVNYANIAASTALACPANVCEESIYVAAYGDASSMSNSVYCSNAISRDVVASFREREYYGAASADAVLVATGVADHDAFVAAVTAAFGTKEGASSTPLKGEYRGGESRVPVEGASKTYLRLAFAAPYCALVQDIIVATLQAQGVEAFAQDGVLGVSGDANVASTSELVDTLVAALAAPITAESAAKGKLLAKASALMALEGTSSTSLAQSLTTGAVLGTEAYTPQDLAAAYDDIAVETVVAEAAKMKESVLAVSAVGGGLAAVPYHPTLAAMFK</sequence>
<dbReference type="GO" id="GO:0046872">
    <property type="term" value="F:metal ion binding"/>
    <property type="evidence" value="ECO:0007669"/>
    <property type="project" value="InterPro"/>
</dbReference>
<dbReference type="PANTHER" id="PTHR11851:SF49">
    <property type="entry name" value="MITOCHONDRIAL-PROCESSING PEPTIDASE SUBUNIT ALPHA"/>
    <property type="match status" value="1"/>
</dbReference>
<dbReference type="InterPro" id="IPR050361">
    <property type="entry name" value="MPP/UQCRC_Complex"/>
</dbReference>
<dbReference type="SUPFAM" id="SSF63411">
    <property type="entry name" value="LuxS/MPP-like metallohydrolase"/>
    <property type="match status" value="1"/>
</dbReference>
<dbReference type="EMBL" id="HBGY01001062">
    <property type="protein sequence ID" value="CAD9556045.1"/>
    <property type="molecule type" value="Transcribed_RNA"/>
</dbReference>
<accession>A0A7S2JT78</accession>
<proteinExistence type="inferred from homology"/>
<dbReference type="PANTHER" id="PTHR11851">
    <property type="entry name" value="METALLOPROTEASE"/>
    <property type="match status" value="1"/>
</dbReference>